<protein>
    <submittedName>
        <fullName evidence="2">Uncharacterized protein</fullName>
    </submittedName>
</protein>
<feature type="transmembrane region" description="Helical" evidence="1">
    <location>
        <begin position="21"/>
        <end position="44"/>
    </location>
</feature>
<dbReference type="RefSeq" id="XP_014248885.1">
    <property type="nucleotide sequence ID" value="XM_014393399.2"/>
</dbReference>
<dbReference type="Proteomes" id="UP000494040">
    <property type="component" value="Unassembled WGS sequence"/>
</dbReference>
<name>A0A8I6RP07_CIMLE</name>
<dbReference type="EnsemblMetazoa" id="XM_014393400.2">
    <property type="protein sequence ID" value="XP_014248886.1"/>
    <property type="gene ID" value="LOC106666314"/>
</dbReference>
<keyword evidence="1" id="KW-0472">Membrane</keyword>
<dbReference type="EnsemblMetazoa" id="XM_014393399.2">
    <property type="protein sequence ID" value="XP_014248885.1"/>
    <property type="gene ID" value="LOC106666314"/>
</dbReference>
<dbReference type="OrthoDB" id="10647849at2759"/>
<feature type="transmembrane region" description="Helical" evidence="1">
    <location>
        <begin position="80"/>
        <end position="103"/>
    </location>
</feature>
<evidence type="ECO:0000256" key="1">
    <source>
        <dbReference type="SAM" id="Phobius"/>
    </source>
</evidence>
<accession>A0A8I6RP07</accession>
<feature type="transmembrane region" description="Helical" evidence="1">
    <location>
        <begin position="148"/>
        <end position="169"/>
    </location>
</feature>
<sequence>MKIFNKCCCCSLRTGTKIIGYYEAISGGIICVIFIIFLFVYLLASSYGLNELEAESKLKNMTSLSNLTRETEVETKPQRALVAFSLLFYITYFLFYAILGGVLIHGVNNEKRNLINIWVKVKIAILILSLIPLVFRLFLLLFDLDSKLTGDIVMGIWDLVLIAYVYSYYEEMEEVTENPMAVL</sequence>
<evidence type="ECO:0000313" key="2">
    <source>
        <dbReference type="EnsemblMetazoa" id="XP_014248886.1"/>
    </source>
</evidence>
<reference evidence="2" key="1">
    <citation type="submission" date="2022-01" db="UniProtKB">
        <authorList>
            <consortium name="EnsemblMetazoa"/>
        </authorList>
    </citation>
    <scope>IDENTIFICATION</scope>
</reference>
<keyword evidence="3" id="KW-1185">Reference proteome</keyword>
<organism evidence="2 3">
    <name type="scientific">Cimex lectularius</name>
    <name type="common">Bed bug</name>
    <name type="synonym">Acanthia lectularia</name>
    <dbReference type="NCBI Taxonomy" id="79782"/>
    <lineage>
        <taxon>Eukaryota</taxon>
        <taxon>Metazoa</taxon>
        <taxon>Ecdysozoa</taxon>
        <taxon>Arthropoda</taxon>
        <taxon>Hexapoda</taxon>
        <taxon>Insecta</taxon>
        <taxon>Pterygota</taxon>
        <taxon>Neoptera</taxon>
        <taxon>Paraneoptera</taxon>
        <taxon>Hemiptera</taxon>
        <taxon>Heteroptera</taxon>
        <taxon>Panheteroptera</taxon>
        <taxon>Cimicomorpha</taxon>
        <taxon>Cimicidae</taxon>
        <taxon>Cimex</taxon>
    </lineage>
</organism>
<dbReference type="GeneID" id="106666314"/>
<dbReference type="AlphaFoldDB" id="A0A8I6RP07"/>
<evidence type="ECO:0000313" key="3">
    <source>
        <dbReference type="Proteomes" id="UP000494040"/>
    </source>
</evidence>
<keyword evidence="1" id="KW-1133">Transmembrane helix</keyword>
<proteinExistence type="predicted"/>
<dbReference type="KEGG" id="clec:106666314"/>
<dbReference type="RefSeq" id="XP_014248886.1">
    <property type="nucleotide sequence ID" value="XM_014393400.2"/>
</dbReference>
<feature type="transmembrane region" description="Helical" evidence="1">
    <location>
        <begin position="123"/>
        <end position="142"/>
    </location>
</feature>
<keyword evidence="1" id="KW-0812">Transmembrane</keyword>